<organism evidence="1">
    <name type="scientific">Siphoviridae sp. ctsUY14</name>
    <dbReference type="NCBI Taxonomy" id="2825693"/>
    <lineage>
        <taxon>Viruses</taxon>
        <taxon>Duplodnaviria</taxon>
        <taxon>Heunggongvirae</taxon>
        <taxon>Uroviricota</taxon>
        <taxon>Caudoviricetes</taxon>
    </lineage>
</organism>
<accession>A0A8S5P744</accession>
<protein>
    <submittedName>
        <fullName evidence="1">Uncharacterized protein</fullName>
    </submittedName>
</protein>
<proteinExistence type="predicted"/>
<sequence>MISDVKPYATYENLPNISYRIIEYLMTSPDAEIIWKLLKYDDADAYSRPNLTLEEKSKLIYNGEAVLSKYNVFFDYMMDDAEDQMKTLLRIYPAEVYPTTRVTGICTVNLEVFTHSKINHLSNYTTRVDVIIQTLLKVLNGVDVGGIGVLFFDNQGSRYDKIQTIGQKPYKGKLLKMSVNMG</sequence>
<name>A0A8S5P744_9CAUD</name>
<evidence type="ECO:0000313" key="1">
    <source>
        <dbReference type="EMBL" id="DAE02480.1"/>
    </source>
</evidence>
<reference evidence="1" key="1">
    <citation type="journal article" date="2021" name="Proc. Natl. Acad. Sci. U.S.A.">
        <title>A Catalog of Tens of Thousands of Viruses from Human Metagenomes Reveals Hidden Associations with Chronic Diseases.</title>
        <authorList>
            <person name="Tisza M.J."/>
            <person name="Buck C.B."/>
        </authorList>
    </citation>
    <scope>NUCLEOTIDE SEQUENCE</scope>
    <source>
        <strain evidence="1">CtsUY14</strain>
    </source>
</reference>
<dbReference type="EMBL" id="BK015346">
    <property type="protein sequence ID" value="DAE02480.1"/>
    <property type="molecule type" value="Genomic_DNA"/>
</dbReference>